<dbReference type="InterPro" id="IPR036513">
    <property type="entry name" value="STAS_dom_sf"/>
</dbReference>
<evidence type="ECO:0000256" key="5">
    <source>
        <dbReference type="SAM" id="Phobius"/>
    </source>
</evidence>
<feature type="transmembrane region" description="Helical" evidence="5">
    <location>
        <begin position="260"/>
        <end position="281"/>
    </location>
</feature>
<dbReference type="RefSeq" id="WP_188744611.1">
    <property type="nucleotide sequence ID" value="NZ_BAABFW010000030.1"/>
</dbReference>
<evidence type="ECO:0000256" key="4">
    <source>
        <dbReference type="ARBA" id="ARBA00023136"/>
    </source>
</evidence>
<dbReference type="Pfam" id="PF01740">
    <property type="entry name" value="STAS"/>
    <property type="match status" value="1"/>
</dbReference>
<gene>
    <name evidence="7" type="ORF">GCM10011372_34130</name>
</gene>
<evidence type="ECO:0000256" key="1">
    <source>
        <dbReference type="ARBA" id="ARBA00004141"/>
    </source>
</evidence>
<feature type="transmembrane region" description="Helical" evidence="5">
    <location>
        <begin position="179"/>
        <end position="205"/>
    </location>
</feature>
<feature type="domain" description="STAS" evidence="6">
    <location>
        <begin position="457"/>
        <end position="563"/>
    </location>
</feature>
<protein>
    <submittedName>
        <fullName evidence="7">Sodium-independent anion transporter</fullName>
    </submittedName>
</protein>
<dbReference type="Gene3D" id="3.30.750.24">
    <property type="entry name" value="STAS domain"/>
    <property type="match status" value="1"/>
</dbReference>
<dbReference type="InterPro" id="IPR001902">
    <property type="entry name" value="SLC26A/SulP_fam"/>
</dbReference>
<comment type="subcellular location">
    <subcellularLocation>
        <location evidence="1">Membrane</location>
        <topology evidence="1">Multi-pass membrane protein</topology>
    </subcellularLocation>
</comment>
<feature type="transmembrane region" description="Helical" evidence="5">
    <location>
        <begin position="396"/>
        <end position="424"/>
    </location>
</feature>
<keyword evidence="2 5" id="KW-0812">Transmembrane</keyword>
<reference evidence="7" key="1">
    <citation type="journal article" date="2014" name="Int. J. Syst. Evol. Microbiol.">
        <title>Complete genome sequence of Corynebacterium casei LMG S-19264T (=DSM 44701T), isolated from a smear-ripened cheese.</title>
        <authorList>
            <consortium name="US DOE Joint Genome Institute (JGI-PGF)"/>
            <person name="Walter F."/>
            <person name="Albersmeier A."/>
            <person name="Kalinowski J."/>
            <person name="Ruckert C."/>
        </authorList>
    </citation>
    <scope>NUCLEOTIDE SEQUENCE</scope>
    <source>
        <strain evidence="7">CGMCC 1.8984</strain>
    </source>
</reference>
<dbReference type="PROSITE" id="PS50801">
    <property type="entry name" value="STAS"/>
    <property type="match status" value="1"/>
</dbReference>
<feature type="transmembrane region" description="Helical" evidence="5">
    <location>
        <begin position="212"/>
        <end position="240"/>
    </location>
</feature>
<feature type="transmembrane region" description="Helical" evidence="5">
    <location>
        <begin position="111"/>
        <end position="129"/>
    </location>
</feature>
<keyword evidence="3 5" id="KW-1133">Transmembrane helix</keyword>
<comment type="caution">
    <text evidence="7">The sequence shown here is derived from an EMBL/GenBank/DDBJ whole genome shotgun (WGS) entry which is preliminary data.</text>
</comment>
<evidence type="ECO:0000313" key="8">
    <source>
        <dbReference type="Proteomes" id="UP000636956"/>
    </source>
</evidence>
<proteinExistence type="predicted"/>
<name>A0A917UWT8_9MICO</name>
<feature type="transmembrane region" description="Helical" evidence="5">
    <location>
        <begin position="343"/>
        <end position="376"/>
    </location>
</feature>
<dbReference type="CDD" id="cd07042">
    <property type="entry name" value="STAS_SulP_like_sulfate_transporter"/>
    <property type="match status" value="1"/>
</dbReference>
<keyword evidence="4 5" id="KW-0472">Membrane</keyword>
<dbReference type="GO" id="GO:0016020">
    <property type="term" value="C:membrane"/>
    <property type="evidence" value="ECO:0007669"/>
    <property type="project" value="UniProtKB-SubCell"/>
</dbReference>
<dbReference type="Pfam" id="PF00916">
    <property type="entry name" value="Sulfate_transp"/>
    <property type="match status" value="1"/>
</dbReference>
<evidence type="ECO:0000256" key="3">
    <source>
        <dbReference type="ARBA" id="ARBA00022989"/>
    </source>
</evidence>
<dbReference type="PANTHER" id="PTHR11814">
    <property type="entry name" value="SULFATE TRANSPORTER"/>
    <property type="match status" value="1"/>
</dbReference>
<dbReference type="EMBL" id="BMMD01000030">
    <property type="protein sequence ID" value="GGJ92766.1"/>
    <property type="molecule type" value="Genomic_DNA"/>
</dbReference>
<feature type="transmembrane region" description="Helical" evidence="5">
    <location>
        <begin position="141"/>
        <end position="159"/>
    </location>
</feature>
<keyword evidence="8" id="KW-1185">Reference proteome</keyword>
<dbReference type="SUPFAM" id="SSF52091">
    <property type="entry name" value="SpoIIaa-like"/>
    <property type="match status" value="1"/>
</dbReference>
<evidence type="ECO:0000313" key="7">
    <source>
        <dbReference type="EMBL" id="GGJ92766.1"/>
    </source>
</evidence>
<organism evidence="7 8">
    <name type="scientific">Agromyces bauzanensis</name>
    <dbReference type="NCBI Taxonomy" id="1308924"/>
    <lineage>
        <taxon>Bacteria</taxon>
        <taxon>Bacillati</taxon>
        <taxon>Actinomycetota</taxon>
        <taxon>Actinomycetes</taxon>
        <taxon>Micrococcales</taxon>
        <taxon>Microbacteriaceae</taxon>
        <taxon>Agromyces</taxon>
    </lineage>
</organism>
<feature type="transmembrane region" description="Helical" evidence="5">
    <location>
        <begin position="66"/>
        <end position="91"/>
    </location>
</feature>
<dbReference type="InterPro" id="IPR011547">
    <property type="entry name" value="SLC26A/SulP_dom"/>
</dbReference>
<evidence type="ECO:0000259" key="6">
    <source>
        <dbReference type="PROSITE" id="PS50801"/>
    </source>
</evidence>
<dbReference type="Proteomes" id="UP000636956">
    <property type="component" value="Unassembled WGS sequence"/>
</dbReference>
<dbReference type="AlphaFoldDB" id="A0A917UWT8"/>
<sequence>MTEPEPRPERPGTRRDRVPGGARLRRLLRRETLGKDAVAGVVLGIESVPDGLASGLLAGVNPIAGLYAYLFGMLGAAFFTSSSFMAVQATGAMALVVADTDLGSRPDPDRALFTLAMLTGVVMIVAGLLRAGRMLRFVPTAVMTGFVTAVGVNIVLGQLSNLTGYESQAANRVTRALDLVFNITRIDLATTVVGVATLALIVVLTRTRLASFGLVAAVAAGSFLAWASTAWLGFPVATVADIADVPTGLPAPALPSLDDLWFLALPALSLAFVGLIQGAAVSAGVPNLDGRPADASRDFVGQGVGNVVAGLFRGMPVGGSMSASALITAAGARTRLALVFASGVMAAVILFASGAVAFVAMPSLAALLIVVGIGSIKPARVVSVTKTGVLQTTVMVVTFVLTLLVPLQFAVLVGVGLGIILFVVQQSNRIRVRRVVIEAEGRMQETDPVPTVPAGEVVVLQPYGSLFFASAPVFESRLPAVAETSRGSVVILRLRGVDQLGISLVEVLRRYADDLRQHGSALRLVVSSDEVVAQLRHGGVTEVVGEDGVYHGTAWLGETLRAAHQDALEWVASHRA</sequence>
<dbReference type="GO" id="GO:0055085">
    <property type="term" value="P:transmembrane transport"/>
    <property type="evidence" value="ECO:0007669"/>
    <property type="project" value="InterPro"/>
</dbReference>
<accession>A0A917UWT8</accession>
<reference evidence="7" key="2">
    <citation type="submission" date="2020-09" db="EMBL/GenBank/DDBJ databases">
        <authorList>
            <person name="Sun Q."/>
            <person name="Zhou Y."/>
        </authorList>
    </citation>
    <scope>NUCLEOTIDE SEQUENCE</scope>
    <source>
        <strain evidence="7">CGMCC 1.8984</strain>
    </source>
</reference>
<evidence type="ECO:0000256" key="2">
    <source>
        <dbReference type="ARBA" id="ARBA00022692"/>
    </source>
</evidence>
<dbReference type="InterPro" id="IPR002645">
    <property type="entry name" value="STAS_dom"/>
</dbReference>